<keyword evidence="2" id="KW-1133">Transmembrane helix</keyword>
<reference evidence="3 4" key="1">
    <citation type="submission" date="2024-06" db="EMBL/GenBank/DDBJ databases">
        <title>Genomic Encyclopedia of Type Strains, Phase IV (KMG-IV): sequencing the most valuable type-strain genomes for metagenomic binning, comparative biology and taxonomic classification.</title>
        <authorList>
            <person name="Goeker M."/>
        </authorList>
    </citation>
    <scope>NUCLEOTIDE SEQUENCE [LARGE SCALE GENOMIC DNA]</scope>
    <source>
        <strain evidence="3 4">DSM 29126</strain>
    </source>
</reference>
<feature type="transmembrane region" description="Helical" evidence="2">
    <location>
        <begin position="249"/>
        <end position="269"/>
    </location>
</feature>
<dbReference type="NCBIfam" id="NF033745">
    <property type="entry name" value="class_C_sortase"/>
    <property type="match status" value="1"/>
</dbReference>
<dbReference type="CDD" id="cd05827">
    <property type="entry name" value="Sortase_C"/>
    <property type="match status" value="1"/>
</dbReference>
<name>A0ABV2EQP0_9STRE</name>
<dbReference type="EC" id="3.4.22.70" evidence="3"/>
<keyword evidence="2" id="KW-0812">Transmembrane</keyword>
<dbReference type="SUPFAM" id="SSF63817">
    <property type="entry name" value="Sortase"/>
    <property type="match status" value="1"/>
</dbReference>
<dbReference type="Proteomes" id="UP001549134">
    <property type="component" value="Unassembled WGS sequence"/>
</dbReference>
<sequence length="275" mass="30394">MIAKIKANFSTIILVFILLVGLSFLLYPTVSDYWNSFHQSEAIAGYVDKVNNLTQQENDRMLADAKAYNDSLAKNSLPDLNLTAEERTSYNQILDVSDTGIMAYVDIPKIKTTMPIYHGTDAEILQVAIGHIPGTSLPIGGKGTHAVISGHRGLPSAKLFTDLDQLVEGDIFYIQVLDQTLTYEVDQILTVTPDDVSPLTIDPDQDYVTLVTCTPYGVNSHRLLVRGHRIANEAKEARVTSEASQVDPILVAPFIAGLLLLVIPIFLSFKKRFFR</sequence>
<dbReference type="EMBL" id="JBEPLX010000004">
    <property type="protein sequence ID" value="MET3533446.1"/>
    <property type="molecule type" value="Genomic_DNA"/>
</dbReference>
<dbReference type="InterPro" id="IPR023365">
    <property type="entry name" value="Sortase_dom-sf"/>
</dbReference>
<dbReference type="Gene3D" id="2.40.260.10">
    <property type="entry name" value="Sortase"/>
    <property type="match status" value="1"/>
</dbReference>
<evidence type="ECO:0000256" key="1">
    <source>
        <dbReference type="ARBA" id="ARBA00022801"/>
    </source>
</evidence>
<feature type="transmembrane region" description="Helical" evidence="2">
    <location>
        <begin position="7"/>
        <end position="27"/>
    </location>
</feature>
<evidence type="ECO:0000313" key="4">
    <source>
        <dbReference type="Proteomes" id="UP001549134"/>
    </source>
</evidence>
<gene>
    <name evidence="3" type="ORF">ABID50_000599</name>
</gene>
<dbReference type="GO" id="GO:0016787">
    <property type="term" value="F:hydrolase activity"/>
    <property type="evidence" value="ECO:0007669"/>
    <property type="project" value="UniProtKB-KW"/>
</dbReference>
<comment type="caution">
    <text evidence="3">The sequence shown here is derived from an EMBL/GenBank/DDBJ whole genome shotgun (WGS) entry which is preliminary data.</text>
</comment>
<dbReference type="Pfam" id="PF04203">
    <property type="entry name" value="Sortase"/>
    <property type="match status" value="1"/>
</dbReference>
<evidence type="ECO:0000313" key="3">
    <source>
        <dbReference type="EMBL" id="MET3533446.1"/>
    </source>
</evidence>
<dbReference type="NCBIfam" id="TIGR01076">
    <property type="entry name" value="sortase_fam"/>
    <property type="match status" value="1"/>
</dbReference>
<dbReference type="InterPro" id="IPR042002">
    <property type="entry name" value="Sortase_C"/>
</dbReference>
<accession>A0ABV2EQP0</accession>
<keyword evidence="1 3" id="KW-0378">Hydrolase</keyword>
<dbReference type="InterPro" id="IPR005754">
    <property type="entry name" value="Sortase"/>
</dbReference>
<dbReference type="GeneID" id="78828179"/>
<protein>
    <submittedName>
        <fullName evidence="3">Sortase A</fullName>
        <ecNumber evidence="3">3.4.22.70</ecNumber>
    </submittedName>
</protein>
<keyword evidence="4" id="KW-1185">Reference proteome</keyword>
<evidence type="ECO:0000256" key="2">
    <source>
        <dbReference type="SAM" id="Phobius"/>
    </source>
</evidence>
<dbReference type="RefSeq" id="WP_237395491.1">
    <property type="nucleotide sequence ID" value="NZ_AP024276.1"/>
</dbReference>
<keyword evidence="2" id="KW-0472">Membrane</keyword>
<organism evidence="3 4">
    <name type="scientific">Streptococcus parasuis</name>
    <dbReference type="NCBI Taxonomy" id="1501662"/>
    <lineage>
        <taxon>Bacteria</taxon>
        <taxon>Bacillati</taxon>
        <taxon>Bacillota</taxon>
        <taxon>Bacilli</taxon>
        <taxon>Lactobacillales</taxon>
        <taxon>Streptococcaceae</taxon>
        <taxon>Streptococcus</taxon>
    </lineage>
</organism>
<proteinExistence type="predicted"/>